<reference evidence="13" key="1">
    <citation type="journal article" date="2019" name="Int. J. Syst. Evol. Microbiol.">
        <title>The Global Catalogue of Microorganisms (GCM) 10K type strain sequencing project: providing services to taxonomists for standard genome sequencing and annotation.</title>
        <authorList>
            <consortium name="The Broad Institute Genomics Platform"/>
            <consortium name="The Broad Institute Genome Sequencing Center for Infectious Disease"/>
            <person name="Wu L."/>
            <person name="Ma J."/>
        </authorList>
    </citation>
    <scope>NUCLEOTIDE SEQUENCE [LARGE SCALE GENOMIC DNA]</scope>
    <source>
        <strain evidence="13">KCTC 13528</strain>
    </source>
</reference>
<dbReference type="Pfam" id="PF13495">
    <property type="entry name" value="Phage_int_SAM_4"/>
    <property type="match status" value="1"/>
</dbReference>
<dbReference type="InterPro" id="IPR050090">
    <property type="entry name" value="Tyrosine_recombinase_XerCD"/>
</dbReference>
<dbReference type="InterPro" id="IPR010998">
    <property type="entry name" value="Integrase_recombinase_N"/>
</dbReference>
<keyword evidence="7" id="KW-0233">DNA recombination</keyword>
<dbReference type="RefSeq" id="WP_204730046.1">
    <property type="nucleotide sequence ID" value="NZ_JAFBDK010000013.1"/>
</dbReference>
<dbReference type="EMBL" id="JBHUPG010000025">
    <property type="protein sequence ID" value="MFD2912875.1"/>
    <property type="molecule type" value="Genomic_DNA"/>
</dbReference>
<keyword evidence="8" id="KW-0131">Cell cycle</keyword>
<keyword evidence="5" id="KW-0229">DNA integration</keyword>
<evidence type="ECO:0000256" key="6">
    <source>
        <dbReference type="ARBA" id="ARBA00023125"/>
    </source>
</evidence>
<evidence type="ECO:0000256" key="8">
    <source>
        <dbReference type="ARBA" id="ARBA00023306"/>
    </source>
</evidence>
<accession>A0ABW5ZKG0</accession>
<dbReference type="InterPro" id="IPR044068">
    <property type="entry name" value="CB"/>
</dbReference>
<dbReference type="PROSITE" id="PS51898">
    <property type="entry name" value="TYR_RECOMBINASE"/>
    <property type="match status" value="1"/>
</dbReference>
<dbReference type="SUPFAM" id="SSF56349">
    <property type="entry name" value="DNA breaking-rejoining enzymes"/>
    <property type="match status" value="1"/>
</dbReference>
<keyword evidence="6 9" id="KW-0238">DNA-binding</keyword>
<evidence type="ECO:0000313" key="12">
    <source>
        <dbReference type="EMBL" id="MFD2912875.1"/>
    </source>
</evidence>
<keyword evidence="3" id="KW-0132">Cell division</keyword>
<keyword evidence="4" id="KW-0159">Chromosome partition</keyword>
<dbReference type="PROSITE" id="PS51900">
    <property type="entry name" value="CB"/>
    <property type="match status" value="1"/>
</dbReference>
<comment type="caution">
    <text evidence="12">The sequence shown here is derived from an EMBL/GenBank/DDBJ whole genome shotgun (WGS) entry which is preliminary data.</text>
</comment>
<dbReference type="InterPro" id="IPR011010">
    <property type="entry name" value="DNA_brk_join_enz"/>
</dbReference>
<keyword evidence="13" id="KW-1185">Reference proteome</keyword>
<dbReference type="Gene3D" id="1.10.150.130">
    <property type="match status" value="1"/>
</dbReference>
<evidence type="ECO:0000256" key="5">
    <source>
        <dbReference type="ARBA" id="ARBA00022908"/>
    </source>
</evidence>
<dbReference type="Proteomes" id="UP001597561">
    <property type="component" value="Unassembled WGS sequence"/>
</dbReference>
<protein>
    <submittedName>
        <fullName evidence="12">Site-specific tyrosine recombinase/integron integrase</fullName>
    </submittedName>
</protein>
<feature type="domain" description="Tyr recombinase" evidence="10">
    <location>
        <begin position="150"/>
        <end position="324"/>
    </location>
</feature>
<evidence type="ECO:0000313" key="13">
    <source>
        <dbReference type="Proteomes" id="UP001597561"/>
    </source>
</evidence>
<comment type="subcellular location">
    <subcellularLocation>
        <location evidence="1">Cytoplasm</location>
    </subcellularLocation>
</comment>
<evidence type="ECO:0000259" key="10">
    <source>
        <dbReference type="PROSITE" id="PS51898"/>
    </source>
</evidence>
<evidence type="ECO:0000256" key="9">
    <source>
        <dbReference type="PROSITE-ProRule" id="PRU01248"/>
    </source>
</evidence>
<dbReference type="NCBIfam" id="NF040815">
    <property type="entry name" value="recomb_XerA_Arch"/>
    <property type="match status" value="1"/>
</dbReference>
<dbReference type="Pfam" id="PF00589">
    <property type="entry name" value="Phage_integrase"/>
    <property type="match status" value="1"/>
</dbReference>
<gene>
    <name evidence="12" type="primary">xerA</name>
    <name evidence="12" type="ORF">ACFS5P_13380</name>
</gene>
<evidence type="ECO:0000256" key="1">
    <source>
        <dbReference type="ARBA" id="ARBA00004496"/>
    </source>
</evidence>
<organism evidence="12 13">
    <name type="scientific">Jeotgalibacillus terrae</name>
    <dbReference type="NCBI Taxonomy" id="587735"/>
    <lineage>
        <taxon>Bacteria</taxon>
        <taxon>Bacillati</taxon>
        <taxon>Bacillota</taxon>
        <taxon>Bacilli</taxon>
        <taxon>Bacillales</taxon>
        <taxon>Caryophanaceae</taxon>
        <taxon>Jeotgalibacillus</taxon>
    </lineage>
</organism>
<evidence type="ECO:0000259" key="11">
    <source>
        <dbReference type="PROSITE" id="PS51900"/>
    </source>
</evidence>
<keyword evidence="2" id="KW-0963">Cytoplasm</keyword>
<evidence type="ECO:0000256" key="4">
    <source>
        <dbReference type="ARBA" id="ARBA00022829"/>
    </source>
</evidence>
<evidence type="ECO:0000256" key="7">
    <source>
        <dbReference type="ARBA" id="ARBA00023172"/>
    </source>
</evidence>
<proteinExistence type="predicted"/>
<dbReference type="InterPro" id="IPR002104">
    <property type="entry name" value="Integrase_catalytic"/>
</dbReference>
<sequence>MQKSNEQLITELVGFVSEMVPVNVEDMRGKLSGLLSTYAVEKVEDDETHPDLTDNVKLYLANKKLEGMALNSLKSYKYELNTFSSFVKKRTEDITAGDIRIYLAQFEHLKLSSLSKKLTVLKSFFGWITGEEIILRDPTSRLKAPKKEQRAPKSLSIEELEMLREVCKLPRERAMLEVFYATGCRLSEIQALNKDDINLQSMSCRVIGKGNKEREVFFSFKAMYHLRKYLMTRTDDQEALFITLRKPYRRVGHRAIQREFKRIAERIGLGHKVHPHVCRHTFATLTLNNGADIVAVQQLLGHSSPATTQTYAILSDERKREQHKKYLVQ</sequence>
<dbReference type="InterPro" id="IPR004107">
    <property type="entry name" value="Integrase_SAM-like_N"/>
</dbReference>
<feature type="domain" description="Core-binding (CB)" evidence="11">
    <location>
        <begin position="47"/>
        <end position="129"/>
    </location>
</feature>
<name>A0ABW5ZKG0_9BACL</name>
<evidence type="ECO:0000256" key="3">
    <source>
        <dbReference type="ARBA" id="ARBA00022618"/>
    </source>
</evidence>
<dbReference type="Gene3D" id="1.10.443.10">
    <property type="entry name" value="Intergrase catalytic core"/>
    <property type="match status" value="1"/>
</dbReference>
<dbReference type="PANTHER" id="PTHR30349:SF77">
    <property type="entry name" value="TYROSINE RECOMBINASE XERC"/>
    <property type="match status" value="1"/>
</dbReference>
<dbReference type="PANTHER" id="PTHR30349">
    <property type="entry name" value="PHAGE INTEGRASE-RELATED"/>
    <property type="match status" value="1"/>
</dbReference>
<evidence type="ECO:0000256" key="2">
    <source>
        <dbReference type="ARBA" id="ARBA00022490"/>
    </source>
</evidence>
<dbReference type="InterPro" id="IPR013762">
    <property type="entry name" value="Integrase-like_cat_sf"/>
</dbReference>